<keyword evidence="3" id="KW-1185">Reference proteome</keyword>
<feature type="compositionally biased region" description="Polar residues" evidence="1">
    <location>
        <begin position="28"/>
        <end position="39"/>
    </location>
</feature>
<protein>
    <submittedName>
        <fullName evidence="2">Uncharacterized protein</fullName>
    </submittedName>
</protein>
<evidence type="ECO:0000256" key="1">
    <source>
        <dbReference type="SAM" id="MobiDB-lite"/>
    </source>
</evidence>
<evidence type="ECO:0000313" key="2">
    <source>
        <dbReference type="EMBL" id="PCH43188.1"/>
    </source>
</evidence>
<gene>
    <name evidence="2" type="ORF">WOLCODRAFT_144422</name>
</gene>
<feature type="non-terminal residue" evidence="2">
    <location>
        <position position="471"/>
    </location>
</feature>
<dbReference type="Proteomes" id="UP000218811">
    <property type="component" value="Unassembled WGS sequence"/>
</dbReference>
<dbReference type="EMBL" id="KB468135">
    <property type="protein sequence ID" value="PCH43188.1"/>
    <property type="molecule type" value="Genomic_DNA"/>
</dbReference>
<feature type="region of interest" description="Disordered" evidence="1">
    <location>
        <begin position="233"/>
        <end position="259"/>
    </location>
</feature>
<reference evidence="2 3" key="1">
    <citation type="journal article" date="2012" name="Science">
        <title>The Paleozoic origin of enzymatic lignin decomposition reconstructed from 31 fungal genomes.</title>
        <authorList>
            <person name="Floudas D."/>
            <person name="Binder M."/>
            <person name="Riley R."/>
            <person name="Barry K."/>
            <person name="Blanchette R.A."/>
            <person name="Henrissat B."/>
            <person name="Martinez A.T."/>
            <person name="Otillar R."/>
            <person name="Spatafora J.W."/>
            <person name="Yadav J.S."/>
            <person name="Aerts A."/>
            <person name="Benoit I."/>
            <person name="Boyd A."/>
            <person name="Carlson A."/>
            <person name="Copeland A."/>
            <person name="Coutinho P.M."/>
            <person name="de Vries R.P."/>
            <person name="Ferreira P."/>
            <person name="Findley K."/>
            <person name="Foster B."/>
            <person name="Gaskell J."/>
            <person name="Glotzer D."/>
            <person name="Gorecki P."/>
            <person name="Heitman J."/>
            <person name="Hesse C."/>
            <person name="Hori C."/>
            <person name="Igarashi K."/>
            <person name="Jurgens J.A."/>
            <person name="Kallen N."/>
            <person name="Kersten P."/>
            <person name="Kohler A."/>
            <person name="Kuees U."/>
            <person name="Kumar T.K.A."/>
            <person name="Kuo A."/>
            <person name="LaButti K."/>
            <person name="Larrondo L.F."/>
            <person name="Lindquist E."/>
            <person name="Ling A."/>
            <person name="Lombard V."/>
            <person name="Lucas S."/>
            <person name="Lundell T."/>
            <person name="Martin R."/>
            <person name="McLaughlin D.J."/>
            <person name="Morgenstern I."/>
            <person name="Morin E."/>
            <person name="Murat C."/>
            <person name="Nagy L.G."/>
            <person name="Nolan M."/>
            <person name="Ohm R.A."/>
            <person name="Patyshakuliyeva A."/>
            <person name="Rokas A."/>
            <person name="Ruiz-Duenas F.J."/>
            <person name="Sabat G."/>
            <person name="Salamov A."/>
            <person name="Samejima M."/>
            <person name="Schmutz J."/>
            <person name="Slot J.C."/>
            <person name="St John F."/>
            <person name="Stenlid J."/>
            <person name="Sun H."/>
            <person name="Sun S."/>
            <person name="Syed K."/>
            <person name="Tsang A."/>
            <person name="Wiebenga A."/>
            <person name="Young D."/>
            <person name="Pisabarro A."/>
            <person name="Eastwood D.C."/>
            <person name="Martin F."/>
            <person name="Cullen D."/>
            <person name="Grigoriev I.V."/>
            <person name="Hibbett D.S."/>
        </authorList>
    </citation>
    <scope>NUCLEOTIDE SEQUENCE [LARGE SCALE GENOMIC DNA]</scope>
    <source>
        <strain evidence="2 3">MD-104</strain>
    </source>
</reference>
<name>A0A2H3JZ79_WOLCO</name>
<accession>A0A2H3JZ79</accession>
<evidence type="ECO:0000313" key="3">
    <source>
        <dbReference type="Proteomes" id="UP000218811"/>
    </source>
</evidence>
<organism evidence="2 3">
    <name type="scientific">Wolfiporia cocos (strain MD-104)</name>
    <name type="common">Brown rot fungus</name>
    <dbReference type="NCBI Taxonomy" id="742152"/>
    <lineage>
        <taxon>Eukaryota</taxon>
        <taxon>Fungi</taxon>
        <taxon>Dikarya</taxon>
        <taxon>Basidiomycota</taxon>
        <taxon>Agaricomycotina</taxon>
        <taxon>Agaricomycetes</taxon>
        <taxon>Polyporales</taxon>
        <taxon>Phaeolaceae</taxon>
        <taxon>Wolfiporia</taxon>
    </lineage>
</organism>
<dbReference type="AlphaFoldDB" id="A0A2H3JZ79"/>
<sequence>MQPTQQEDPCSSNNWRTSNTHISLRSLKQTSQAGSQQPISIAMPSLTHSEPGEMILSSYQDIRSSRADATQTTNPHTFRLFSLDRAPQNNSLFLHLLQWSGDPDVNPRVVIRQPSSSRNRSADISASGTINDRDAGVSSICSREFRDTNITRQDNMLPQETSHNLVQIHRAHPTPSCMQPFDGCQGMSAFSSSIKGADVSPHPDDRGSIDMPFVGFHPSAAQPYMAHTHSLQLRERTSTKASRSLASQEPSPSTIPPVRVSSDVHTAIINPTAICPLHRIQDRAATSSIELYTLSGDDRLNPREAALSGADEFPSSVPTGLRVYTPSISGATYAYSSFSSHSFPSGSGPAAGTHSLSMCGELGATSIFSTSEQLSMDSSRTLSDSRSSSLVMPQERVPDAYYGAVNFANASPSFCGLGQIYSGAINELTERQLISTRHPVANDPMSQPVGQMSRNDSRYFANPFLPTSLPP</sequence>
<proteinExistence type="predicted"/>
<feature type="region of interest" description="Disordered" evidence="1">
    <location>
        <begin position="28"/>
        <end position="48"/>
    </location>
</feature>
<feature type="compositionally biased region" description="Polar residues" evidence="1">
    <location>
        <begin position="239"/>
        <end position="252"/>
    </location>
</feature>